<accession>A0A7C1JIY5</accession>
<protein>
    <submittedName>
        <fullName evidence="1">Uncharacterized protein</fullName>
    </submittedName>
</protein>
<reference evidence="1" key="1">
    <citation type="journal article" date="2020" name="mSystems">
        <title>Genome- and Community-Level Interaction Insights into Carbon Utilization and Element Cycling Functions of Hydrothermarchaeota in Hydrothermal Sediment.</title>
        <authorList>
            <person name="Zhou Z."/>
            <person name="Liu Y."/>
            <person name="Xu W."/>
            <person name="Pan J."/>
            <person name="Luo Z.H."/>
            <person name="Li M."/>
        </authorList>
    </citation>
    <scope>NUCLEOTIDE SEQUENCE [LARGE SCALE GENOMIC DNA]</scope>
    <source>
        <strain evidence="1">SpSt-289</strain>
    </source>
</reference>
<evidence type="ECO:0000313" key="1">
    <source>
        <dbReference type="EMBL" id="HDX32601.1"/>
    </source>
</evidence>
<dbReference type="AlphaFoldDB" id="A0A7C1JIY5"/>
<gene>
    <name evidence="1" type="ORF">ENQ20_14110</name>
</gene>
<name>A0A7C1JIY5_9CHLR</name>
<comment type="caution">
    <text evidence="1">The sequence shown here is derived from an EMBL/GenBank/DDBJ whole genome shotgun (WGS) entry which is preliminary data.</text>
</comment>
<organism evidence="1">
    <name type="scientific">Caldilinea aerophila</name>
    <dbReference type="NCBI Taxonomy" id="133453"/>
    <lineage>
        <taxon>Bacteria</taxon>
        <taxon>Bacillati</taxon>
        <taxon>Chloroflexota</taxon>
        <taxon>Caldilineae</taxon>
        <taxon>Caldilineales</taxon>
        <taxon>Caldilineaceae</taxon>
        <taxon>Caldilinea</taxon>
    </lineage>
</organism>
<dbReference type="EMBL" id="DSMG01000144">
    <property type="protein sequence ID" value="HDX32601.1"/>
    <property type="molecule type" value="Genomic_DNA"/>
</dbReference>
<proteinExistence type="predicted"/>
<sequence>MMSPYEGERIFEAEMVRLHLCDRNLEAWIEETSEPSPSTFSLSQWLKERLIFLRGEKKALSTSSAAEKL</sequence>